<organism evidence="2 3">
    <name type="scientific">Pseudozyma hubeiensis (strain SY62)</name>
    <name type="common">Yeast</name>
    <dbReference type="NCBI Taxonomy" id="1305764"/>
    <lineage>
        <taxon>Eukaryota</taxon>
        <taxon>Fungi</taxon>
        <taxon>Dikarya</taxon>
        <taxon>Basidiomycota</taxon>
        <taxon>Ustilaginomycotina</taxon>
        <taxon>Ustilaginomycetes</taxon>
        <taxon>Ustilaginales</taxon>
        <taxon>Ustilaginaceae</taxon>
        <taxon>Pseudozyma</taxon>
    </lineage>
</organism>
<sequence length="268" mass="30161">MILVVCELQSAPIDQRICIYLRWIVHGEEEALYDALHNASAAKVINGNAERLPANASVKKDLQSFEVIKYIPSWQLKVGPRASPFSPQPFRIDLSDALQDNSSGFFEVSVDGNLAVDLTLCNPDRCQSSKQVSTRVRLRSTKFSPWQSSSSLPMGSRGPEGLIQHLGPLLPLHCDRSEDVDLFFRRKSDVRTGSEDVPQLPRKDLQAGSVDSHQVGNNRGRGRREKFRDPNSRSEERWVGSWILSSQLQVQCEGQYFEVVTVKHCQSR</sequence>
<dbReference type="GeneID" id="24106117"/>
<keyword evidence="3" id="KW-1185">Reference proteome</keyword>
<evidence type="ECO:0000313" key="2">
    <source>
        <dbReference type="EMBL" id="GAC93251.1"/>
    </source>
</evidence>
<evidence type="ECO:0000313" key="3">
    <source>
        <dbReference type="Proteomes" id="UP000014071"/>
    </source>
</evidence>
<dbReference type="eggNOG" id="ENOG502RXN0">
    <property type="taxonomic scope" value="Eukaryota"/>
</dbReference>
<dbReference type="Proteomes" id="UP000014071">
    <property type="component" value="Unassembled WGS sequence"/>
</dbReference>
<feature type="region of interest" description="Disordered" evidence="1">
    <location>
        <begin position="193"/>
        <end position="232"/>
    </location>
</feature>
<dbReference type="EMBL" id="DF238774">
    <property type="protein sequence ID" value="GAC93251.1"/>
    <property type="molecule type" value="Genomic_DNA"/>
</dbReference>
<dbReference type="HOGENOM" id="CLU_1038724_0_0_1"/>
<protein>
    <submittedName>
        <fullName evidence="2">Uncharacterized protein</fullName>
    </submittedName>
</protein>
<dbReference type="OrthoDB" id="5421239at2759"/>
<accession>R9NXE4</accession>
<dbReference type="AlphaFoldDB" id="R9NXE4"/>
<proteinExistence type="predicted"/>
<evidence type="ECO:0000256" key="1">
    <source>
        <dbReference type="SAM" id="MobiDB-lite"/>
    </source>
</evidence>
<name>R9NXE4_PSEHS</name>
<gene>
    <name evidence="2" type="ORF">PHSY_000815</name>
</gene>
<reference evidence="3" key="1">
    <citation type="journal article" date="2013" name="Genome Announc.">
        <title>Draft genome sequence of the basidiomycetous yeast-like fungus Pseudozyma hubeiensis SY62, which produces an abundant amount of the biosurfactant mannosylerythritol lipids.</title>
        <authorList>
            <person name="Konishi M."/>
            <person name="Hatada Y."/>
            <person name="Horiuchi J."/>
        </authorList>
    </citation>
    <scope>NUCLEOTIDE SEQUENCE [LARGE SCALE GENOMIC DNA]</scope>
    <source>
        <strain evidence="3">SY62</strain>
    </source>
</reference>
<dbReference type="RefSeq" id="XP_012186838.1">
    <property type="nucleotide sequence ID" value="XM_012331448.1"/>
</dbReference>